<proteinExistence type="inferred from homology"/>
<dbReference type="PANTHER" id="PTHR42879:SF6">
    <property type="entry name" value="NADPH-DEPENDENT REDUCTASE BACG"/>
    <property type="match status" value="1"/>
</dbReference>
<sequence>MNKQVALVLGASQGIGRAVALELAQEGYSLIINARTESTLKDLMNEINDINLGNHMIFQGDVTEKNVRDHLFFKIKEEYGRLDILINNIPGGVPDTFQNYDPNVTVNAFSNKAITYFDCMKNASSLMEKNQYGRIINLVGNLWKEPTGNMFTNSLINASIINASKNISRQLAEKKITVNCINPGFIKTDRYYKYIDNLITNNGISREKAEAAVAEDIPSKRVGDPQEVSSLIAYLCSEKAAYVTGQQISVDGGTLKSL</sequence>
<dbReference type="Proteomes" id="UP000077926">
    <property type="component" value="Chromosome"/>
</dbReference>
<dbReference type="Gene3D" id="3.40.50.720">
    <property type="entry name" value="NAD(P)-binding Rossmann-like Domain"/>
    <property type="match status" value="1"/>
</dbReference>
<dbReference type="InterPro" id="IPR036291">
    <property type="entry name" value="NAD(P)-bd_dom_sf"/>
</dbReference>
<dbReference type="RefSeq" id="WP_064465586.1">
    <property type="nucleotide sequence ID" value="NZ_CP017080.1"/>
</dbReference>
<reference evidence="2 3" key="1">
    <citation type="submission" date="2016-08" db="EMBL/GenBank/DDBJ databases">
        <title>Complete genome sequence of Bacillus muralis G25-68, a strain with toxicity to nematodes.</title>
        <authorList>
            <person name="Zheng Z."/>
        </authorList>
    </citation>
    <scope>NUCLEOTIDE SEQUENCE [LARGE SCALE GENOMIC DNA]</scope>
    <source>
        <strain evidence="2 3">G25-68</strain>
    </source>
</reference>
<dbReference type="AlphaFoldDB" id="A0A1B3XTD3"/>
<evidence type="ECO:0000313" key="2">
    <source>
        <dbReference type="EMBL" id="AOH56479.1"/>
    </source>
</evidence>
<dbReference type="Pfam" id="PF13561">
    <property type="entry name" value="adh_short_C2"/>
    <property type="match status" value="1"/>
</dbReference>
<comment type="similarity">
    <text evidence="1">Belongs to the short-chain dehydrogenases/reductases (SDR) family.</text>
</comment>
<dbReference type="STRING" id="264697.ABE28_019105"/>
<dbReference type="EMBL" id="CP017080">
    <property type="protein sequence ID" value="AOH56479.1"/>
    <property type="molecule type" value="Genomic_DNA"/>
</dbReference>
<evidence type="ECO:0000313" key="3">
    <source>
        <dbReference type="Proteomes" id="UP000077926"/>
    </source>
</evidence>
<dbReference type="InterPro" id="IPR002347">
    <property type="entry name" value="SDR_fam"/>
</dbReference>
<gene>
    <name evidence="2" type="ORF">ABE28_019105</name>
</gene>
<dbReference type="SUPFAM" id="SSF51735">
    <property type="entry name" value="NAD(P)-binding Rossmann-fold domains"/>
    <property type="match status" value="1"/>
</dbReference>
<dbReference type="KEGG" id="bmur:ABE28_019105"/>
<protein>
    <submittedName>
        <fullName evidence="2">SDR family oxidoreductase</fullName>
    </submittedName>
</protein>
<evidence type="ECO:0000256" key="1">
    <source>
        <dbReference type="ARBA" id="ARBA00006484"/>
    </source>
</evidence>
<organism evidence="2 3">
    <name type="scientific">Peribacillus muralis</name>
    <dbReference type="NCBI Taxonomy" id="264697"/>
    <lineage>
        <taxon>Bacteria</taxon>
        <taxon>Bacillati</taxon>
        <taxon>Bacillota</taxon>
        <taxon>Bacilli</taxon>
        <taxon>Bacillales</taxon>
        <taxon>Bacillaceae</taxon>
        <taxon>Peribacillus</taxon>
    </lineage>
</organism>
<dbReference type="PRINTS" id="PR00081">
    <property type="entry name" value="GDHRDH"/>
</dbReference>
<dbReference type="InterPro" id="IPR050259">
    <property type="entry name" value="SDR"/>
</dbReference>
<dbReference type="PANTHER" id="PTHR42879">
    <property type="entry name" value="3-OXOACYL-(ACYL-CARRIER-PROTEIN) REDUCTASE"/>
    <property type="match status" value="1"/>
</dbReference>
<keyword evidence="3" id="KW-1185">Reference proteome</keyword>
<name>A0A1B3XTD3_9BACI</name>
<accession>A0A1B3XTD3</accession>